<dbReference type="Gene3D" id="3.60.10.10">
    <property type="entry name" value="Endonuclease/exonuclease/phosphatase"/>
    <property type="match status" value="1"/>
</dbReference>
<dbReference type="InterPro" id="IPR027417">
    <property type="entry name" value="P-loop_NTPase"/>
</dbReference>
<name>A0A7S2ELI5_9STRA</name>
<protein>
    <recommendedName>
        <fullName evidence="14">Polynucleotide adenylyltransferase</fullName>
    </recommendedName>
</protein>
<evidence type="ECO:0000256" key="1">
    <source>
        <dbReference type="ARBA" id="ARBA00001936"/>
    </source>
</evidence>
<comment type="cofactor">
    <cofactor evidence="1">
        <name>Mn(2+)</name>
        <dbReference type="ChEBI" id="CHEBI:29035"/>
    </cofactor>
</comment>
<feature type="domain" description="Endonuclease/exonuclease/phosphatase" evidence="11">
    <location>
        <begin position="133"/>
        <end position="421"/>
    </location>
</feature>
<dbReference type="GO" id="GO:0046872">
    <property type="term" value="F:metal ion binding"/>
    <property type="evidence" value="ECO:0007669"/>
    <property type="project" value="UniProtKB-KW"/>
</dbReference>
<dbReference type="InterPro" id="IPR005135">
    <property type="entry name" value="Endo/exonuclease/phosphatase"/>
</dbReference>
<dbReference type="GO" id="GO:0006302">
    <property type="term" value="P:double-strand break repair"/>
    <property type="evidence" value="ECO:0007669"/>
    <property type="project" value="TreeGrafter"/>
</dbReference>
<gene>
    <name evidence="13" type="ORF">DBRI1063_LOCUS18269</name>
</gene>
<dbReference type="Pfam" id="PF13563">
    <property type="entry name" value="2_5_RNA_ligase2"/>
    <property type="match status" value="1"/>
</dbReference>
<evidence type="ECO:0000256" key="6">
    <source>
        <dbReference type="ARBA" id="ARBA00022763"/>
    </source>
</evidence>
<keyword evidence="10" id="KW-0539">Nucleus</keyword>
<comment type="cofactor">
    <cofactor evidence="2">
        <name>Mg(2+)</name>
        <dbReference type="ChEBI" id="CHEBI:18420"/>
    </cofactor>
</comment>
<evidence type="ECO:0000256" key="4">
    <source>
        <dbReference type="ARBA" id="ARBA00022722"/>
    </source>
</evidence>
<dbReference type="InterPro" id="IPR036691">
    <property type="entry name" value="Endo/exonu/phosph_ase_sf"/>
</dbReference>
<dbReference type="Pfam" id="PF04928">
    <property type="entry name" value="PAP_central"/>
    <property type="match status" value="1"/>
</dbReference>
<dbReference type="GO" id="GO:0003697">
    <property type="term" value="F:single-stranded DNA binding"/>
    <property type="evidence" value="ECO:0007669"/>
    <property type="project" value="TreeGrafter"/>
</dbReference>
<dbReference type="GO" id="GO:1990817">
    <property type="term" value="F:poly(A) RNA polymerase activity"/>
    <property type="evidence" value="ECO:0007669"/>
    <property type="project" value="InterPro"/>
</dbReference>
<evidence type="ECO:0000256" key="9">
    <source>
        <dbReference type="ARBA" id="ARBA00023204"/>
    </source>
</evidence>
<dbReference type="Gene3D" id="3.40.50.300">
    <property type="entry name" value="P-loop containing nucleotide triphosphate hydrolases"/>
    <property type="match status" value="1"/>
</dbReference>
<evidence type="ECO:0000313" key="13">
    <source>
        <dbReference type="EMBL" id="CAD9344267.1"/>
    </source>
</evidence>
<dbReference type="SUPFAM" id="SSF52540">
    <property type="entry name" value="P-loop containing nucleoside triphosphate hydrolases"/>
    <property type="match status" value="1"/>
</dbReference>
<dbReference type="PANTHER" id="PTHR15822">
    <property type="entry name" value="TRAF AND TNF RECEPTOR-ASSOCIATED PROTEIN"/>
    <property type="match status" value="1"/>
</dbReference>
<keyword evidence="8" id="KW-0460">Magnesium</keyword>
<dbReference type="GO" id="GO:0005737">
    <property type="term" value="C:cytoplasm"/>
    <property type="evidence" value="ECO:0007669"/>
    <property type="project" value="TreeGrafter"/>
</dbReference>
<dbReference type="Gene3D" id="1.10.1410.10">
    <property type="match status" value="1"/>
</dbReference>
<organism evidence="13">
    <name type="scientific">Ditylum brightwellii</name>
    <dbReference type="NCBI Taxonomy" id="49249"/>
    <lineage>
        <taxon>Eukaryota</taxon>
        <taxon>Sar</taxon>
        <taxon>Stramenopiles</taxon>
        <taxon>Ochrophyta</taxon>
        <taxon>Bacillariophyta</taxon>
        <taxon>Mediophyceae</taxon>
        <taxon>Lithodesmiophycidae</taxon>
        <taxon>Lithodesmiales</taxon>
        <taxon>Lithodesmiaceae</taxon>
        <taxon>Ditylum</taxon>
    </lineage>
</organism>
<dbReference type="GO" id="GO:0004518">
    <property type="term" value="F:nuclease activity"/>
    <property type="evidence" value="ECO:0007669"/>
    <property type="project" value="UniProtKB-KW"/>
</dbReference>
<dbReference type="InterPro" id="IPR051547">
    <property type="entry name" value="TDP2-like"/>
</dbReference>
<dbReference type="Gene3D" id="3.90.1140.10">
    <property type="entry name" value="Cyclic phosphodiesterase"/>
    <property type="match status" value="1"/>
</dbReference>
<keyword evidence="4" id="KW-0540">Nuclease</keyword>
<comment type="subcellular location">
    <subcellularLocation>
        <location evidence="3">Nucleus</location>
        <location evidence="3">PML body</location>
    </subcellularLocation>
</comment>
<evidence type="ECO:0000256" key="5">
    <source>
        <dbReference type="ARBA" id="ARBA00022723"/>
    </source>
</evidence>
<evidence type="ECO:0000256" key="2">
    <source>
        <dbReference type="ARBA" id="ARBA00001946"/>
    </source>
</evidence>
<keyword evidence="5" id="KW-0479">Metal-binding</keyword>
<dbReference type="InterPro" id="IPR007012">
    <property type="entry name" value="PolA_pol_cen_dom"/>
</dbReference>
<reference evidence="13" key="1">
    <citation type="submission" date="2021-01" db="EMBL/GenBank/DDBJ databases">
        <authorList>
            <person name="Corre E."/>
            <person name="Pelletier E."/>
            <person name="Niang G."/>
            <person name="Scheremetjew M."/>
            <person name="Finn R."/>
            <person name="Kale V."/>
            <person name="Holt S."/>
            <person name="Cochrane G."/>
            <person name="Meng A."/>
            <person name="Brown T."/>
            <person name="Cohen L."/>
        </authorList>
    </citation>
    <scope>NUCLEOTIDE SEQUENCE</scope>
    <source>
        <strain evidence="13">Pop2</strain>
    </source>
</reference>
<evidence type="ECO:0000256" key="10">
    <source>
        <dbReference type="ARBA" id="ARBA00023242"/>
    </source>
</evidence>
<dbReference type="GO" id="GO:0070260">
    <property type="term" value="F:5'-tyrosyl-DNA phosphodiesterase activity"/>
    <property type="evidence" value="ECO:0007669"/>
    <property type="project" value="TreeGrafter"/>
</dbReference>
<accession>A0A7S2ELI5</accession>
<keyword evidence="7" id="KW-0378">Hydrolase</keyword>
<dbReference type="SUPFAM" id="SSF56219">
    <property type="entry name" value="DNase I-like"/>
    <property type="match status" value="1"/>
</dbReference>
<proteinExistence type="predicted"/>
<evidence type="ECO:0000259" key="11">
    <source>
        <dbReference type="Pfam" id="PF03372"/>
    </source>
</evidence>
<sequence>MNTLILWDREGRVDKLFGSGLGSEAPVSAVTIKMAFDAIANMKRIAEEQEIRRQEKAKMRARRQRQHRSKMRVENAALKNTNQPTENDTTTGHRFRWRTVDWYDFSSSKSWTKGDCSRQSPVKTRGSRQLRFVTWNVLFDKYNTQTVLFEGDTATNRWSLLIRLLGEADADLIALQEVTPQFLTLLCGASWVNQDYSVSAMPENTRSIEPHGNLLMWKKSSLQPVPRGLSLLVDGPRTRSIVACLRPVQEPRTVLMAACVHLPSDATTYDEQGETGERQSRKEARRRELNTIIAQLQTLEAQLQGAPTKSIVPILLGDFNSDENNRELENGGFMTSSTMGSNTLGGAFTDVWPIVSNGREGFTYHPTENKRASFSVRGPRRIDRICIGRSVRESDLLLHPAEGGLLGSNLPSRGEFPPSDHYGLSVLFDVPTIASSHPMLLQNQNLWASTVQPTTNTLLALTLGESPLRDIPLFDPESSLPVPHITLLNGFAELMCQESHDLAMQTIAIAVSQTLCTTNSCKVPFSQDSLGVFEHRSSASLVCKPDGLCEWLHTLYGILRAAFRFCDEQEKRFLEGWSPHISLGKFGSENDARREASRMLLGGSWFQGRCHLPAQAVVIYQRNASDRKFYAVASVPLQSKPQNIQACNPKNFLNDAGASFSSYFFNHSAPFVSNIERICQATISTMSDCLLEAKLKRYGSCNFHASMPAVSDIDAVVELSPKEGSQNDKAIHNFSARDFLQNVGVALKSIHSSAKIRMRVAGAGGVNVHLLTMKLTPQAPSVDLMVCLRTSDGETIDMMGAAASNSIKDGRMILDEVEFEYIIPNPQNTRFQPFMLLLCGIPGSGKSTIAKRLQKSMPYKYVRINQDNLGSRQLCEAKARQALANNACPIIDRCNFDREQRAHFISIAQEFDAPVDCLVLGVGSSSLVTVEECIERCQKRTNHPTIQADTAGEAITIISNMMEPPSARGNQEGLRHVNWIENISALDDFIARYLQKGCANRDTVSLPGVTIALAPAFEGALRLCKLWAYRRQVYGAPLGFLGGGGWALLIAQAMSEGLSDGSLQLPEMQERKTESSIKVLACFFGWMIAGWNQAIFSLDETRVCEETKGQAHSRGTIAVIAPASGGNYARNTTRSTTAVIQKEILRANAIIETCVNGEVGELFLPLQDEEFLLRGSLILFLEVDAGKLAKVQGSPTLAEVKPWAARQILQALVSLENEIGDVDLIRPSSRPTLIKRKLLYIVRVNKTVEDLARFMENQQRVLQYEADGFFNITSRDEENAFVRLRCLTVSRFCQAFDLLMH</sequence>
<evidence type="ECO:0000256" key="7">
    <source>
        <dbReference type="ARBA" id="ARBA00022801"/>
    </source>
</evidence>
<dbReference type="SUPFAM" id="SSF81631">
    <property type="entry name" value="PAP/OAS1 substrate-binding domain"/>
    <property type="match status" value="1"/>
</dbReference>
<keyword evidence="6" id="KW-0227">DNA damage</keyword>
<dbReference type="Pfam" id="PF13671">
    <property type="entry name" value="AAA_33"/>
    <property type="match status" value="1"/>
</dbReference>
<feature type="domain" description="Poly(A) polymerase central" evidence="12">
    <location>
        <begin position="1017"/>
        <end position="1052"/>
    </location>
</feature>
<keyword evidence="9" id="KW-0234">DNA repair</keyword>
<evidence type="ECO:0000259" key="12">
    <source>
        <dbReference type="Pfam" id="PF04928"/>
    </source>
</evidence>
<evidence type="ECO:0008006" key="14">
    <source>
        <dbReference type="Google" id="ProtNLM"/>
    </source>
</evidence>
<dbReference type="Pfam" id="PF03372">
    <property type="entry name" value="Exo_endo_phos"/>
    <property type="match status" value="1"/>
</dbReference>
<dbReference type="EMBL" id="HBGN01028293">
    <property type="protein sequence ID" value="CAD9344267.1"/>
    <property type="molecule type" value="Transcribed_RNA"/>
</dbReference>
<evidence type="ECO:0000256" key="8">
    <source>
        <dbReference type="ARBA" id="ARBA00022842"/>
    </source>
</evidence>
<dbReference type="PANTHER" id="PTHR15822:SF4">
    <property type="entry name" value="TYROSYL-DNA PHOSPHODIESTERASE 2"/>
    <property type="match status" value="1"/>
</dbReference>
<evidence type="ECO:0000256" key="3">
    <source>
        <dbReference type="ARBA" id="ARBA00004322"/>
    </source>
</evidence>